<dbReference type="CDD" id="cd02619">
    <property type="entry name" value="Peptidase_C1"/>
    <property type="match status" value="1"/>
</dbReference>
<feature type="compositionally biased region" description="Low complexity" evidence="2">
    <location>
        <begin position="53"/>
        <end position="64"/>
    </location>
</feature>
<protein>
    <submittedName>
        <fullName evidence="5">Lectin like domain-containing protein</fullName>
    </submittedName>
</protein>
<feature type="domain" description="Peptidase C1A papain C-terminal" evidence="4">
    <location>
        <begin position="82"/>
        <end position="371"/>
    </location>
</feature>
<proteinExistence type="inferred from homology"/>
<evidence type="ECO:0000313" key="6">
    <source>
        <dbReference type="Proteomes" id="UP001060368"/>
    </source>
</evidence>
<keyword evidence="3" id="KW-0812">Transmembrane</keyword>
<dbReference type="RefSeq" id="WP_257743163.1">
    <property type="nucleotide sequence ID" value="NZ_CP096115.1"/>
</dbReference>
<dbReference type="PROSITE" id="PS00639">
    <property type="entry name" value="THIOL_PROTEASE_HIS"/>
    <property type="match status" value="1"/>
</dbReference>
<reference evidence="5" key="1">
    <citation type="submission" date="2022-04" db="EMBL/GenBank/DDBJ databases">
        <title>Complete genome of Methanoplanus endosymbiosus DSM 3599.</title>
        <authorList>
            <person name="Chen S.-C."/>
            <person name="You Y.-T."/>
            <person name="Zhou Y.-Z."/>
            <person name="Lai M.-C."/>
        </authorList>
    </citation>
    <scope>NUCLEOTIDE SEQUENCE</scope>
    <source>
        <strain evidence="5">DSM 3599</strain>
    </source>
</reference>
<dbReference type="GO" id="GO:0006508">
    <property type="term" value="P:proteolysis"/>
    <property type="evidence" value="ECO:0007669"/>
    <property type="project" value="InterPro"/>
</dbReference>
<dbReference type="GO" id="GO:0008234">
    <property type="term" value="F:cysteine-type peptidase activity"/>
    <property type="evidence" value="ECO:0007669"/>
    <property type="project" value="InterPro"/>
</dbReference>
<dbReference type="Gene3D" id="3.90.70.10">
    <property type="entry name" value="Cysteine proteinases"/>
    <property type="match status" value="1"/>
</dbReference>
<dbReference type="KEGG" id="mend:L6E24_02530"/>
<keyword evidence="3" id="KW-1133">Transmembrane helix</keyword>
<evidence type="ECO:0000256" key="2">
    <source>
        <dbReference type="SAM" id="MobiDB-lite"/>
    </source>
</evidence>
<dbReference type="Pfam" id="PF00112">
    <property type="entry name" value="Peptidase_C1"/>
    <property type="match status" value="1"/>
</dbReference>
<feature type="region of interest" description="Disordered" evidence="2">
    <location>
        <begin position="31"/>
        <end position="64"/>
    </location>
</feature>
<accession>A0A9E7PMM6</accession>
<dbReference type="SUPFAM" id="SSF54001">
    <property type="entry name" value="Cysteine proteinases"/>
    <property type="match status" value="1"/>
</dbReference>
<dbReference type="GeneID" id="74306535"/>
<dbReference type="InterPro" id="IPR000668">
    <property type="entry name" value="Peptidase_C1A_C"/>
</dbReference>
<evidence type="ECO:0000256" key="3">
    <source>
        <dbReference type="SAM" id="Phobius"/>
    </source>
</evidence>
<name>A0A9E7PMM6_9EURY</name>
<comment type="similarity">
    <text evidence="1">Belongs to the peptidase C1 family.</text>
</comment>
<dbReference type="EMBL" id="CP096115">
    <property type="protein sequence ID" value="UUX93023.1"/>
    <property type="molecule type" value="Genomic_DNA"/>
</dbReference>
<evidence type="ECO:0000256" key="1">
    <source>
        <dbReference type="ARBA" id="ARBA00008455"/>
    </source>
</evidence>
<dbReference type="InterPro" id="IPR013128">
    <property type="entry name" value="Peptidase_C1A"/>
</dbReference>
<dbReference type="InterPro" id="IPR038765">
    <property type="entry name" value="Papain-like_cys_pep_sf"/>
</dbReference>
<dbReference type="InterPro" id="IPR040528">
    <property type="entry name" value="Lectin-like"/>
</dbReference>
<sequence>MNIRSIATILIVAILIICAIVLITGTGTLSGTDSKTASGNTPGETSGTGLEGVSGSTSGSNNNMPGNVLQSGNTGMQEPQILPASYDLRDVNGKCYITPVKTQTGTLPDGQPDTSKAVGTCWAFSACAALESSLLKQGIVSGPDSPAANLSVWHMGNWNGYNHPVYIYNNAYMPNSTLSIGYTETEPVIRGWGGDHRYATDYLISGKGPVLNHYAPFPLDDMQEKKELTKPPEKLPVSYMLRETVDLSRPEYATDGDFRKAVKEAVIKYGALVSFMYTHPSIYPGFEETPIFNRTSGDYYFNGTGDGILPASLNHAVTITGWDDNRVIPGASEPGAWLIKNSAGTNFGNDGYIWISYADEMFLKGYCMAVAFIADSGEGYDTTHHYETHAGALSDTATEPYEISWDYLSDGFAAENKDSWACARFTAEEDADLGAVGFMTLNKNETVMIDVYGGWDESDNQPDTDRLLLSDNTEIPEKGYHLIDLSRQVSLKKGEEFIIALGFKAKGDTAEITEPLVYVTDDAPQTGKTFRLTPGIVNEKDRWEDYAGLHNGSIFYVQGFMASPD</sequence>
<dbReference type="Pfam" id="PF18560">
    <property type="entry name" value="Lectin_like"/>
    <property type="match status" value="1"/>
</dbReference>
<evidence type="ECO:0000259" key="4">
    <source>
        <dbReference type="SMART" id="SM00645"/>
    </source>
</evidence>
<dbReference type="AlphaFoldDB" id="A0A9E7PMM6"/>
<dbReference type="InterPro" id="IPR025660">
    <property type="entry name" value="Pept_his_AS"/>
</dbReference>
<dbReference type="Proteomes" id="UP001060368">
    <property type="component" value="Chromosome"/>
</dbReference>
<gene>
    <name evidence="5" type="ORF">L6E24_02530</name>
</gene>
<feature type="transmembrane region" description="Helical" evidence="3">
    <location>
        <begin position="7"/>
        <end position="29"/>
    </location>
</feature>
<dbReference type="SMART" id="SM00645">
    <property type="entry name" value="Pept_C1"/>
    <property type="match status" value="1"/>
</dbReference>
<keyword evidence="3" id="KW-0472">Membrane</keyword>
<feature type="compositionally biased region" description="Polar residues" evidence="2">
    <location>
        <begin position="31"/>
        <end position="48"/>
    </location>
</feature>
<dbReference type="PANTHER" id="PTHR12411">
    <property type="entry name" value="CYSTEINE PROTEASE FAMILY C1-RELATED"/>
    <property type="match status" value="1"/>
</dbReference>
<evidence type="ECO:0000313" key="5">
    <source>
        <dbReference type="EMBL" id="UUX93023.1"/>
    </source>
</evidence>
<organism evidence="5 6">
    <name type="scientific">Methanoplanus endosymbiosus</name>
    <dbReference type="NCBI Taxonomy" id="33865"/>
    <lineage>
        <taxon>Archaea</taxon>
        <taxon>Methanobacteriati</taxon>
        <taxon>Methanobacteriota</taxon>
        <taxon>Stenosarchaea group</taxon>
        <taxon>Methanomicrobia</taxon>
        <taxon>Methanomicrobiales</taxon>
        <taxon>Methanomicrobiaceae</taxon>
        <taxon>Methanoplanus</taxon>
    </lineage>
</organism>
<keyword evidence="6" id="KW-1185">Reference proteome</keyword>